<dbReference type="Proteomes" id="UP000019487">
    <property type="component" value="Unassembled WGS sequence"/>
</dbReference>
<organism evidence="3 4">
    <name type="scientific">Sclerotinia borealis (strain F-4128)</name>
    <dbReference type="NCBI Taxonomy" id="1432307"/>
    <lineage>
        <taxon>Eukaryota</taxon>
        <taxon>Fungi</taxon>
        <taxon>Dikarya</taxon>
        <taxon>Ascomycota</taxon>
        <taxon>Pezizomycotina</taxon>
        <taxon>Leotiomycetes</taxon>
        <taxon>Helotiales</taxon>
        <taxon>Sclerotiniaceae</taxon>
        <taxon>Sclerotinia</taxon>
    </lineage>
</organism>
<dbReference type="OrthoDB" id="5367645at2759"/>
<evidence type="ECO:0000313" key="4">
    <source>
        <dbReference type="Proteomes" id="UP000019487"/>
    </source>
</evidence>
<keyword evidence="4" id="KW-1185">Reference proteome</keyword>
<proteinExistence type="predicted"/>
<dbReference type="AlphaFoldDB" id="W9C949"/>
<evidence type="ECO:0000256" key="1">
    <source>
        <dbReference type="SAM" id="MobiDB-lite"/>
    </source>
</evidence>
<feature type="compositionally biased region" description="Low complexity" evidence="1">
    <location>
        <begin position="68"/>
        <end position="128"/>
    </location>
</feature>
<accession>W9C949</accession>
<keyword evidence="2" id="KW-0472">Membrane</keyword>
<feature type="compositionally biased region" description="Gly residues" evidence="1">
    <location>
        <begin position="220"/>
        <end position="243"/>
    </location>
</feature>
<feature type="compositionally biased region" description="Low complexity" evidence="1">
    <location>
        <begin position="244"/>
        <end position="260"/>
    </location>
</feature>
<evidence type="ECO:0008006" key="5">
    <source>
        <dbReference type="Google" id="ProtNLM"/>
    </source>
</evidence>
<gene>
    <name evidence="3" type="ORF">SBOR_7294</name>
</gene>
<name>W9C949_SCLBF</name>
<feature type="region of interest" description="Disordered" evidence="1">
    <location>
        <begin position="218"/>
        <end position="270"/>
    </location>
</feature>
<protein>
    <recommendedName>
        <fullName evidence="5">Mid2 domain-containing protein</fullName>
    </recommendedName>
</protein>
<evidence type="ECO:0000313" key="3">
    <source>
        <dbReference type="EMBL" id="ESZ92303.1"/>
    </source>
</evidence>
<dbReference type="HOGENOM" id="CLU_080512_0_0_1"/>
<feature type="transmembrane region" description="Helical" evidence="2">
    <location>
        <begin position="132"/>
        <end position="152"/>
    </location>
</feature>
<sequence length="270" mass="27844">MTDATSALIIESQVLVTAYNSTETVKLKFLGGSPCWVDLKPNSTGGLGANSPHFNVDQIKLATPTTWGLDTTTTATSTSTPTGSSNNNDATTTSNPTPSSNASSNDNPESTSTTTSSNTKTPKSTLSPGAKVGIGIAIGLAVLFTLAAAYFFNRRRKQARNNEYTVYEQGPDEKIPVDNNSSASTADYSQVAPMENIAYEMYAPERQYEMSGMRPVGELSGDGEGGKSRGMGGLGMDGTGTSTGTGAVLSPISPASPASPTLGEGKGSKT</sequence>
<comment type="caution">
    <text evidence="3">The sequence shown here is derived from an EMBL/GenBank/DDBJ whole genome shotgun (WGS) entry which is preliminary data.</text>
</comment>
<keyword evidence="2" id="KW-1133">Transmembrane helix</keyword>
<feature type="region of interest" description="Disordered" evidence="1">
    <location>
        <begin position="68"/>
        <end position="129"/>
    </location>
</feature>
<evidence type="ECO:0000256" key="2">
    <source>
        <dbReference type="SAM" id="Phobius"/>
    </source>
</evidence>
<dbReference type="EMBL" id="AYSA01000395">
    <property type="protein sequence ID" value="ESZ92303.1"/>
    <property type="molecule type" value="Genomic_DNA"/>
</dbReference>
<dbReference type="STRING" id="1432307.W9C949"/>
<keyword evidence="2" id="KW-0812">Transmembrane</keyword>
<reference evidence="3 4" key="1">
    <citation type="journal article" date="2014" name="Genome Announc.">
        <title>Draft genome sequence of Sclerotinia borealis, a psychrophilic plant pathogenic fungus.</title>
        <authorList>
            <person name="Mardanov A.V."/>
            <person name="Beletsky A.V."/>
            <person name="Kadnikov V.V."/>
            <person name="Ignatov A.N."/>
            <person name="Ravin N.V."/>
        </authorList>
    </citation>
    <scope>NUCLEOTIDE SEQUENCE [LARGE SCALE GENOMIC DNA]</scope>
    <source>
        <strain evidence="4">F-4157</strain>
    </source>
</reference>